<evidence type="ECO:0000256" key="5">
    <source>
        <dbReference type="ARBA" id="ARBA00022475"/>
    </source>
</evidence>
<dbReference type="RefSeq" id="WP_034649211.1">
    <property type="nucleotide sequence ID" value="NZ_BCVB01000001.1"/>
</dbReference>
<dbReference type="KEGG" id="bmeg:BG04_1092"/>
<evidence type="ECO:0000256" key="4">
    <source>
        <dbReference type="ARBA" id="ARBA00022448"/>
    </source>
</evidence>
<evidence type="ECO:0000256" key="3">
    <source>
        <dbReference type="ARBA" id="ARBA00021622"/>
    </source>
</evidence>
<feature type="transmembrane region" description="Helical" evidence="12">
    <location>
        <begin position="194"/>
        <end position="217"/>
    </location>
</feature>
<dbReference type="FunFam" id="3.40.1690.10:FF:000001">
    <property type="entry name" value="Flagellar biosynthetic protein FlhB"/>
    <property type="match status" value="1"/>
</dbReference>
<evidence type="ECO:0000256" key="12">
    <source>
        <dbReference type="RuleBase" id="RU364091"/>
    </source>
</evidence>
<keyword evidence="6 12" id="KW-0812">Transmembrane</keyword>
<evidence type="ECO:0000256" key="7">
    <source>
        <dbReference type="ARBA" id="ARBA00022795"/>
    </source>
</evidence>
<name>A0A0B6A5F8_PRIM2</name>
<accession>A0A0B6A5F8</accession>
<keyword evidence="13" id="KW-0282">Flagellum</keyword>
<dbReference type="GO" id="GO:0044780">
    <property type="term" value="P:bacterial-type flagellum assembly"/>
    <property type="evidence" value="ECO:0007669"/>
    <property type="project" value="InterPro"/>
</dbReference>
<keyword evidence="11 12" id="KW-1006">Bacterial flagellum protein export</keyword>
<protein>
    <recommendedName>
        <fullName evidence="3 12">Flagellar biosynthetic protein FlhB</fullName>
    </recommendedName>
</protein>
<evidence type="ECO:0000256" key="11">
    <source>
        <dbReference type="ARBA" id="ARBA00023225"/>
    </source>
</evidence>
<keyword evidence="9 12" id="KW-1133">Transmembrane helix</keyword>
<dbReference type="PANTHER" id="PTHR30531">
    <property type="entry name" value="FLAGELLAR BIOSYNTHETIC PROTEIN FLHB"/>
    <property type="match status" value="1"/>
</dbReference>
<evidence type="ECO:0000313" key="14">
    <source>
        <dbReference type="Proteomes" id="UP000031829"/>
    </source>
</evidence>
<organism evidence="13 14">
    <name type="scientific">Priestia megaterium (strain ATCC 14581 / DSM 32 / CCUG 1817 / JCM 2506 / NBRC 15308 / NCIMB 9376 / NCTC 10342 / NRRL B-14308 / VKM B-512 / Ford 19)</name>
    <name type="common">Bacillus megaterium</name>
    <dbReference type="NCBI Taxonomy" id="1348623"/>
    <lineage>
        <taxon>Bacteria</taxon>
        <taxon>Bacillati</taxon>
        <taxon>Bacillota</taxon>
        <taxon>Bacilli</taxon>
        <taxon>Bacillales</taxon>
        <taxon>Bacillaceae</taxon>
        <taxon>Priestia</taxon>
    </lineage>
</organism>
<dbReference type="Proteomes" id="UP000031829">
    <property type="component" value="Chromosome"/>
</dbReference>
<dbReference type="GO" id="GO:0005886">
    <property type="term" value="C:plasma membrane"/>
    <property type="evidence" value="ECO:0007669"/>
    <property type="project" value="UniProtKB-SubCell"/>
</dbReference>
<comment type="similarity">
    <text evidence="2 12">Belongs to the type III secretion exporter family.</text>
</comment>
<sequence length="360" mass="40846">MFLVKVDLQFFAGEKTEKATPKKKQDSRKKGQVAKSQDVTTALILLMVFLYFLFGAKQFLQQMMKLLREAFQTYMLEEVTAERVFAMFKHLLPAIALAAGPVMLAAFIAALGANYMQVGILFSTEALQPKLEKINPISGAKRIFAMRALVELIKSTLKIMCIGAVTFFILWIHIEDVLNLSQKSIGDSLVVLSKLVFQMGLAASLMLLFLSLLDYFYQNFDFEKNIRMSKQDIKDEHKNIEGDPLIKSKIKQKQREMAMSRMMQEVPKADVIITNPTHYAIALKYDEEKMDAPYVVASGVDFIAQKIKGIAKSHEIIMVENRPLARALFDQTKVGDAVPEEFFKAVAEILAYVYRIQNKM</sequence>
<feature type="transmembrane region" description="Helical" evidence="12">
    <location>
        <begin position="156"/>
        <end position="174"/>
    </location>
</feature>
<gene>
    <name evidence="12 13" type="primary">flhB</name>
    <name evidence="13" type="ORF">BG04_1092</name>
</gene>
<proteinExistence type="inferred from homology"/>
<comment type="subcellular location">
    <subcellularLocation>
        <location evidence="1">Cell membrane</location>
        <topology evidence="1">Multi-pass membrane protein</topology>
    </subcellularLocation>
</comment>
<dbReference type="GeneID" id="93644568"/>
<keyword evidence="8 12" id="KW-0653">Protein transport</keyword>
<dbReference type="Pfam" id="PF01312">
    <property type="entry name" value="Bac_export_2"/>
    <property type="match status" value="1"/>
</dbReference>
<feature type="transmembrane region" description="Helical" evidence="12">
    <location>
        <begin position="91"/>
        <end position="113"/>
    </location>
</feature>
<evidence type="ECO:0000256" key="8">
    <source>
        <dbReference type="ARBA" id="ARBA00022927"/>
    </source>
</evidence>
<keyword evidence="13" id="KW-0966">Cell projection</keyword>
<dbReference type="Gene3D" id="6.10.250.2080">
    <property type="match status" value="1"/>
</dbReference>
<dbReference type="PANTHER" id="PTHR30531:SF12">
    <property type="entry name" value="FLAGELLAR BIOSYNTHETIC PROTEIN FLHB"/>
    <property type="match status" value="1"/>
</dbReference>
<feature type="transmembrane region" description="Helical" evidence="12">
    <location>
        <begin position="39"/>
        <end position="60"/>
    </location>
</feature>
<keyword evidence="13" id="KW-0969">Cilium</keyword>
<dbReference type="EMBL" id="CP009920">
    <property type="protein sequence ID" value="AJI20185.1"/>
    <property type="molecule type" value="Genomic_DNA"/>
</dbReference>
<dbReference type="PRINTS" id="PR00950">
    <property type="entry name" value="TYPE3IMSPROT"/>
</dbReference>
<dbReference type="InterPro" id="IPR006135">
    <property type="entry name" value="T3SS_substrate_exporter"/>
</dbReference>
<evidence type="ECO:0000256" key="10">
    <source>
        <dbReference type="ARBA" id="ARBA00023136"/>
    </source>
</evidence>
<keyword evidence="4 12" id="KW-0813">Transport</keyword>
<evidence type="ECO:0000256" key="2">
    <source>
        <dbReference type="ARBA" id="ARBA00010690"/>
    </source>
</evidence>
<dbReference type="InterPro" id="IPR029025">
    <property type="entry name" value="T3SS_substrate_exporter_C"/>
</dbReference>
<dbReference type="SUPFAM" id="SSF160544">
    <property type="entry name" value="EscU C-terminal domain-like"/>
    <property type="match status" value="1"/>
</dbReference>
<keyword evidence="7 12" id="KW-1005">Bacterial flagellum biogenesis</keyword>
<keyword evidence="10 12" id="KW-0472">Membrane</keyword>
<evidence type="ECO:0000313" key="13">
    <source>
        <dbReference type="EMBL" id="AJI20185.1"/>
    </source>
</evidence>
<dbReference type="Gene3D" id="3.40.1690.10">
    <property type="entry name" value="secretion proteins EscU"/>
    <property type="match status" value="1"/>
</dbReference>
<reference evidence="13 14" key="1">
    <citation type="journal article" date="2015" name="Genome Announc.">
        <title>Complete genome sequences for 35 biothreat assay-relevant bacillus species.</title>
        <authorList>
            <person name="Johnson S.L."/>
            <person name="Daligault H.E."/>
            <person name="Davenport K.W."/>
            <person name="Jaissle J."/>
            <person name="Frey K.G."/>
            <person name="Ladner J.T."/>
            <person name="Broomall S.M."/>
            <person name="Bishop-Lilly K.A."/>
            <person name="Bruce D.C."/>
            <person name="Gibbons H.S."/>
            <person name="Coyne S.R."/>
            <person name="Lo C.C."/>
            <person name="Meincke L."/>
            <person name="Munk A.C."/>
            <person name="Koroleva G.I."/>
            <person name="Rosenzweig C.N."/>
            <person name="Palacios G.F."/>
            <person name="Redden C.L."/>
            <person name="Minogue T.D."/>
            <person name="Chain P.S."/>
        </authorList>
    </citation>
    <scope>NUCLEOTIDE SEQUENCE [LARGE SCALE GENOMIC DNA]</scope>
    <source>
        <strain evidence="14">ATCC 14581 / DSM 32 / JCM 2506 / NBRC 15308 / NCIMB 9376 / NCTC 10342 / NRRL B-14308 / VKM B-512</strain>
    </source>
</reference>
<dbReference type="AlphaFoldDB" id="A0A0B6A5F8"/>
<evidence type="ECO:0000256" key="1">
    <source>
        <dbReference type="ARBA" id="ARBA00004651"/>
    </source>
</evidence>
<keyword evidence="5 12" id="KW-1003">Cell membrane</keyword>
<evidence type="ECO:0000256" key="6">
    <source>
        <dbReference type="ARBA" id="ARBA00022692"/>
    </source>
</evidence>
<comment type="function">
    <text evidence="12">Required for formation of the rod structure in the basal body of the flagellar apparatus. Together with FliI and FliH, may constitute the export apparatus of flagellin.</text>
</comment>
<dbReference type="GO" id="GO:0009306">
    <property type="term" value="P:protein secretion"/>
    <property type="evidence" value="ECO:0007669"/>
    <property type="project" value="InterPro"/>
</dbReference>
<dbReference type="NCBIfam" id="TIGR00328">
    <property type="entry name" value="flhB"/>
    <property type="match status" value="1"/>
</dbReference>
<dbReference type="HOGENOM" id="CLU_041013_1_2_9"/>
<evidence type="ECO:0000256" key="9">
    <source>
        <dbReference type="ARBA" id="ARBA00022989"/>
    </source>
</evidence>
<dbReference type="InterPro" id="IPR006136">
    <property type="entry name" value="FlhB"/>
</dbReference>